<organism evidence="4 5">
    <name type="scientific">Salinimicrobium sediminis</name>
    <dbReference type="NCBI Taxonomy" id="1343891"/>
    <lineage>
        <taxon>Bacteria</taxon>
        <taxon>Pseudomonadati</taxon>
        <taxon>Bacteroidota</taxon>
        <taxon>Flavobacteriia</taxon>
        <taxon>Flavobacteriales</taxon>
        <taxon>Flavobacteriaceae</taxon>
        <taxon>Salinimicrobium</taxon>
    </lineage>
</organism>
<keyword evidence="5" id="KW-1185">Reference proteome</keyword>
<dbReference type="RefSeq" id="WP_097054399.1">
    <property type="nucleotide sequence ID" value="NZ_OCMF01000001.1"/>
</dbReference>
<dbReference type="PANTHER" id="PTHR10605">
    <property type="entry name" value="HEPARAN SULFATE SULFOTRANSFERASE"/>
    <property type="match status" value="1"/>
</dbReference>
<dbReference type="GO" id="GO:0008146">
    <property type="term" value="F:sulfotransferase activity"/>
    <property type="evidence" value="ECO:0007669"/>
    <property type="project" value="InterPro"/>
</dbReference>
<reference evidence="5" key="1">
    <citation type="submission" date="2017-09" db="EMBL/GenBank/DDBJ databases">
        <authorList>
            <person name="Varghese N."/>
            <person name="Submissions S."/>
        </authorList>
    </citation>
    <scope>NUCLEOTIDE SEQUENCE [LARGE SCALE GENOMIC DNA]</scope>
    <source>
        <strain evidence="5">CGMCC 1.12641</strain>
    </source>
</reference>
<dbReference type="PANTHER" id="PTHR10605:SF56">
    <property type="entry name" value="BIFUNCTIONAL HEPARAN SULFATE N-DEACETYLASE_N-SULFOTRANSFERASE"/>
    <property type="match status" value="1"/>
</dbReference>
<sequence length="275" mass="33071">MKVNFIVVGGQKCGTTAVHKFMKHHPQVKTSNPKETDFFNYRHVYEKGFNYYHSHFGKDNSLKRSIKDWYRNVKFMESSPTYLTDEDITETAKRIYTYNPKIKLICLVRNPTDRAFSAWNMYRKRYFEKGDEWWFEWMKNKTGRKPLAISRTKKEYQDFNLYVENELAVINKNQKIACDIIKMGEYYKGIKIFQRFFGDNFLVIKNEDLKKNTSEKLIEIAEFFKIQSFDWERFHNVEIFKGNYIETMPVETEKMLNSLYSNANEELFKLTGISY</sequence>
<feature type="domain" description="Sulfotransferase" evidence="3">
    <location>
        <begin position="5"/>
        <end position="227"/>
    </location>
</feature>
<dbReference type="Gene3D" id="3.40.50.300">
    <property type="entry name" value="P-loop containing nucleotide triphosphate hydrolases"/>
    <property type="match status" value="1"/>
</dbReference>
<dbReference type="InterPro" id="IPR000863">
    <property type="entry name" value="Sulfotransferase_dom"/>
</dbReference>
<proteinExistence type="predicted"/>
<dbReference type="EMBL" id="OCMF01000001">
    <property type="protein sequence ID" value="SOC78584.1"/>
    <property type="molecule type" value="Genomic_DNA"/>
</dbReference>
<accession>A0A285X1H5</accession>
<dbReference type="OrthoDB" id="981508at2"/>
<dbReference type="InterPro" id="IPR037359">
    <property type="entry name" value="NST/OST"/>
</dbReference>
<dbReference type="SUPFAM" id="SSF52540">
    <property type="entry name" value="P-loop containing nucleoside triphosphate hydrolases"/>
    <property type="match status" value="1"/>
</dbReference>
<keyword evidence="2" id="KW-0325">Glycoprotein</keyword>
<name>A0A285X1H5_9FLAO</name>
<evidence type="ECO:0000259" key="3">
    <source>
        <dbReference type="Pfam" id="PF00685"/>
    </source>
</evidence>
<evidence type="ECO:0000313" key="4">
    <source>
        <dbReference type="EMBL" id="SOC78584.1"/>
    </source>
</evidence>
<dbReference type="Proteomes" id="UP000219193">
    <property type="component" value="Unassembled WGS sequence"/>
</dbReference>
<dbReference type="AlphaFoldDB" id="A0A285X1H5"/>
<protein>
    <submittedName>
        <fullName evidence="4">Sulfotransferase domain-containing protein</fullName>
    </submittedName>
</protein>
<gene>
    <name evidence="4" type="ORF">SAMN06296241_0094</name>
</gene>
<keyword evidence="1 4" id="KW-0808">Transferase</keyword>
<evidence type="ECO:0000256" key="2">
    <source>
        <dbReference type="ARBA" id="ARBA00023180"/>
    </source>
</evidence>
<evidence type="ECO:0000313" key="5">
    <source>
        <dbReference type="Proteomes" id="UP000219193"/>
    </source>
</evidence>
<dbReference type="Pfam" id="PF00685">
    <property type="entry name" value="Sulfotransfer_1"/>
    <property type="match status" value="1"/>
</dbReference>
<evidence type="ECO:0000256" key="1">
    <source>
        <dbReference type="ARBA" id="ARBA00022679"/>
    </source>
</evidence>
<dbReference type="InterPro" id="IPR027417">
    <property type="entry name" value="P-loop_NTPase"/>
</dbReference>